<reference evidence="2 3" key="1">
    <citation type="submission" date="2019-11" db="EMBL/GenBank/DDBJ databases">
        <title>Metabolism of dissolved organic matter in forest soils.</title>
        <authorList>
            <person name="Cyle K.T."/>
            <person name="Wilhelm R.C."/>
            <person name="Martinez C.E."/>
        </authorList>
    </citation>
    <scope>NUCLEOTIDE SEQUENCE [LARGE SCALE GENOMIC DNA]</scope>
    <source>
        <strain evidence="2 3">1N</strain>
    </source>
</reference>
<keyword evidence="1" id="KW-0812">Transmembrane</keyword>
<evidence type="ECO:0008006" key="4">
    <source>
        <dbReference type="Google" id="ProtNLM"/>
    </source>
</evidence>
<proteinExistence type="predicted"/>
<dbReference type="RefSeq" id="WP_172316440.1">
    <property type="nucleotide sequence ID" value="NZ_WOEY01000134.1"/>
</dbReference>
<keyword evidence="1" id="KW-1133">Transmembrane helix</keyword>
<evidence type="ECO:0000313" key="3">
    <source>
        <dbReference type="Proteomes" id="UP000652198"/>
    </source>
</evidence>
<name>A0ABX2C1U8_9BURK</name>
<evidence type="ECO:0000313" key="2">
    <source>
        <dbReference type="EMBL" id="NPT46321.1"/>
    </source>
</evidence>
<keyword evidence="3" id="KW-1185">Reference proteome</keyword>
<organism evidence="2 3">
    <name type="scientific">Paraburkholderia solitsugae</name>
    <dbReference type="NCBI Taxonomy" id="2675748"/>
    <lineage>
        <taxon>Bacteria</taxon>
        <taxon>Pseudomonadati</taxon>
        <taxon>Pseudomonadota</taxon>
        <taxon>Betaproteobacteria</taxon>
        <taxon>Burkholderiales</taxon>
        <taxon>Burkholderiaceae</taxon>
        <taxon>Paraburkholderia</taxon>
    </lineage>
</organism>
<feature type="transmembrane region" description="Helical" evidence="1">
    <location>
        <begin position="33"/>
        <end position="58"/>
    </location>
</feature>
<gene>
    <name evidence="2" type="ORF">GNZ12_34355</name>
</gene>
<keyword evidence="1" id="KW-0472">Membrane</keyword>
<dbReference type="Proteomes" id="UP000652198">
    <property type="component" value="Unassembled WGS sequence"/>
</dbReference>
<protein>
    <recommendedName>
        <fullName evidence="4">Secreted protein</fullName>
    </recommendedName>
</protein>
<comment type="caution">
    <text evidence="2">The sequence shown here is derived from an EMBL/GenBank/DDBJ whole genome shotgun (WGS) entry which is preliminary data.</text>
</comment>
<sequence>MAGFALPGGLAQAVSLAAAVVRDPAASIAHVAIWRIFIVLFFPDSLLLSAAGAEYRIVAIHHKIVKKRDCNRFAAAKALKLQRNVIRREQP</sequence>
<accession>A0ABX2C1U8</accession>
<dbReference type="EMBL" id="WOEY01000134">
    <property type="protein sequence ID" value="NPT46321.1"/>
    <property type="molecule type" value="Genomic_DNA"/>
</dbReference>
<evidence type="ECO:0000256" key="1">
    <source>
        <dbReference type="SAM" id="Phobius"/>
    </source>
</evidence>